<reference evidence="2 3" key="1">
    <citation type="submission" date="2016-10" db="EMBL/GenBank/DDBJ databases">
        <authorList>
            <person name="de Groot N.N."/>
        </authorList>
    </citation>
    <scope>NUCLEOTIDE SEQUENCE [LARGE SCALE GENOMIC DNA]</scope>
    <source>
        <strain evidence="2 3">DSM 18978</strain>
    </source>
</reference>
<proteinExistence type="predicted"/>
<evidence type="ECO:0000256" key="1">
    <source>
        <dbReference type="SAM" id="SignalP"/>
    </source>
</evidence>
<dbReference type="InterPro" id="IPR050490">
    <property type="entry name" value="Bact_solute-bd_prot1"/>
</dbReference>
<dbReference type="InterPro" id="IPR006059">
    <property type="entry name" value="SBP"/>
</dbReference>
<dbReference type="PANTHER" id="PTHR43649">
    <property type="entry name" value="ARABINOSE-BINDING PROTEIN-RELATED"/>
    <property type="match status" value="1"/>
</dbReference>
<dbReference type="SUPFAM" id="SSF53850">
    <property type="entry name" value="Periplasmic binding protein-like II"/>
    <property type="match status" value="1"/>
</dbReference>
<evidence type="ECO:0000313" key="2">
    <source>
        <dbReference type="EMBL" id="SCY32880.1"/>
    </source>
</evidence>
<dbReference type="RefSeq" id="WP_091541333.1">
    <property type="nucleotide sequence ID" value="NZ_FMUS01000006.1"/>
</dbReference>
<dbReference type="PANTHER" id="PTHR43649:SF11">
    <property type="entry name" value="ABC TRANSPORTER SUBSTRATE-BINDING PROTEIN YESO-RELATED"/>
    <property type="match status" value="1"/>
</dbReference>
<dbReference type="STRING" id="1120976.SAMN03080606_01300"/>
<name>A0A1G5F1V4_9FIRM</name>
<dbReference type="EMBL" id="FMUS01000006">
    <property type="protein sequence ID" value="SCY32880.1"/>
    <property type="molecule type" value="Genomic_DNA"/>
</dbReference>
<evidence type="ECO:0000313" key="3">
    <source>
        <dbReference type="Proteomes" id="UP000198636"/>
    </source>
</evidence>
<dbReference type="PROSITE" id="PS51257">
    <property type="entry name" value="PROKAR_LIPOPROTEIN"/>
    <property type="match status" value="1"/>
</dbReference>
<gene>
    <name evidence="2" type="ORF">SAMN03080606_01300</name>
</gene>
<dbReference type="OrthoDB" id="9764112at2"/>
<organism evidence="2 3">
    <name type="scientific">Alkaliphilus peptidifermentans DSM 18978</name>
    <dbReference type="NCBI Taxonomy" id="1120976"/>
    <lineage>
        <taxon>Bacteria</taxon>
        <taxon>Bacillati</taxon>
        <taxon>Bacillota</taxon>
        <taxon>Clostridia</taxon>
        <taxon>Peptostreptococcales</taxon>
        <taxon>Natronincolaceae</taxon>
        <taxon>Alkaliphilus</taxon>
    </lineage>
</organism>
<dbReference type="Gene3D" id="3.40.190.10">
    <property type="entry name" value="Periplasmic binding protein-like II"/>
    <property type="match status" value="2"/>
</dbReference>
<dbReference type="Pfam" id="PF13416">
    <property type="entry name" value="SBP_bac_8"/>
    <property type="match status" value="1"/>
</dbReference>
<keyword evidence="1" id="KW-0732">Signal</keyword>
<keyword evidence="3" id="KW-1185">Reference proteome</keyword>
<feature type="signal peptide" evidence="1">
    <location>
        <begin position="1"/>
        <end position="21"/>
    </location>
</feature>
<accession>A0A1G5F1V4</accession>
<dbReference type="AlphaFoldDB" id="A0A1G5F1V4"/>
<sequence>MKKIKVLSIFVALVLLLTACAGNTSTGNNDGNGEPEEVTLRFSWWGGDARHEATLEAIRLFEEKNPGIKISAEYGGWQGHQEKVTTQMVGNTAPDVIQVNWNWLWLFSKDGNGFYDLNQVSNIITLDNYDKALLDQTTINGKLNGLPVGIGGKVFYFNESTYEKAGVEIPKTFEDLFAAAEVFKAELGADYYPFDLDQYNAFLMVLYYLEQKTGKPFIGADNQVAYTKDELIDGLNFYQKMVDEGVTPSLEVRGAAGDVPVDQTPSWIQGKYGGTYEWDSAIAKFQAALEGDQKIVTGDFLKDIGPNKSALAKVSMVYSINKNTKHPEAAAKFLDFLVSDPEASAILGTSRGIPANLSALATLEGQGKLEGLTYEGNVKVKENLGAGISPYFEDAELQAFYRNSMEEFGYGILNAEQVAEKIITTVNRLVAELAK</sequence>
<dbReference type="Proteomes" id="UP000198636">
    <property type="component" value="Unassembled WGS sequence"/>
</dbReference>
<feature type="chain" id="PRO_5011511523" evidence="1">
    <location>
        <begin position="22"/>
        <end position="435"/>
    </location>
</feature>
<protein>
    <submittedName>
        <fullName evidence="2">Oligogalacturonide-binding protein</fullName>
    </submittedName>
</protein>